<accession>A0A923LWS4</accession>
<dbReference type="RefSeq" id="WP_186950297.1">
    <property type="nucleotide sequence ID" value="NZ_JACOPL010000021.1"/>
</dbReference>
<feature type="domain" description="Tape measure protein N-terminal" evidence="3">
    <location>
        <begin position="92"/>
        <end position="277"/>
    </location>
</feature>
<evidence type="ECO:0000259" key="3">
    <source>
        <dbReference type="Pfam" id="PF20155"/>
    </source>
</evidence>
<proteinExistence type="predicted"/>
<keyword evidence="2" id="KW-0812">Transmembrane</keyword>
<organism evidence="4 5">
    <name type="scientific">Agathobaculum faecis</name>
    <dbReference type="NCBI Taxonomy" id="2763013"/>
    <lineage>
        <taxon>Bacteria</taxon>
        <taxon>Bacillati</taxon>
        <taxon>Bacillota</taxon>
        <taxon>Clostridia</taxon>
        <taxon>Eubacteriales</taxon>
        <taxon>Butyricicoccaceae</taxon>
        <taxon>Agathobaculum</taxon>
    </lineage>
</organism>
<comment type="caution">
    <text evidence="4">The sequence shown here is derived from an EMBL/GenBank/DDBJ whole genome shotgun (WGS) entry which is preliminary data.</text>
</comment>
<evidence type="ECO:0000313" key="4">
    <source>
        <dbReference type="EMBL" id="MBC5726609.1"/>
    </source>
</evidence>
<keyword evidence="5" id="KW-1185">Reference proteome</keyword>
<feature type="transmembrane region" description="Helical" evidence="2">
    <location>
        <begin position="372"/>
        <end position="393"/>
    </location>
</feature>
<keyword evidence="2" id="KW-1133">Transmembrane helix</keyword>
<keyword evidence="2" id="KW-0472">Membrane</keyword>
<feature type="transmembrane region" description="Helical" evidence="2">
    <location>
        <begin position="335"/>
        <end position="360"/>
    </location>
</feature>
<protein>
    <submittedName>
        <fullName evidence="4">Tape measure protein</fullName>
    </submittedName>
</protein>
<sequence length="608" mass="65286">MSATLQRIASRMDAVNQRFERMQNLGGHPIPTGTYDHLQSELAGVRSEVQKMADDFDQLSQSMQGAQIPANTLMGTLKRIGAAFIGSQIVKGVVGMSDELTQTTARLNLMNDGLQSTAELQDMIYQSALRSRGAYTDTAAAVSKMGLLAGDAFNSNEETVAFVEQLNKQFKIAGTSTEGQAAAMLQLTQAMGAGVLRGEELNSVFEQAPTIIQAITDYLGITTGELRDMAADGQITAEIVKNAMFAAADETNARFESIPMTWADVWTQATNIATMALQPLLEGINWLANNLAVIAPLVIGIGGAVGILVLLANWANICAAATRLWAAAQLTLDAAMAASPIGVIIALGALLIGVIFSIVAAMNKAQGTTVRALGVITGAFAVAGAFIYNTFYLPVWNLFADLCNFIGNVFNDPVAAIEILFLQLNQRVVGFVRDMVEKIESLINLIPGVEVNITGGLDSFYDSYSQRIQQIKDESGWQEFVQRKEAIDYSVAYNAGYDWGASLQDSIASSMGLDALSDTTDPTVGLLSSIADNTDQIADDVEMSTEDLELLRDIAERQEINKYTTAEIRVEMVNNNTISSEMDIDGVVNLLEVRVQEAMAASAEGVHI</sequence>
<evidence type="ECO:0000256" key="2">
    <source>
        <dbReference type="SAM" id="Phobius"/>
    </source>
</evidence>
<evidence type="ECO:0000256" key="1">
    <source>
        <dbReference type="SAM" id="Coils"/>
    </source>
</evidence>
<feature type="transmembrane region" description="Helical" evidence="2">
    <location>
        <begin position="291"/>
        <end position="315"/>
    </location>
</feature>
<feature type="coiled-coil region" evidence="1">
    <location>
        <begin position="5"/>
        <end position="55"/>
    </location>
</feature>
<dbReference type="EMBL" id="JACOPL010000021">
    <property type="protein sequence ID" value="MBC5726609.1"/>
    <property type="molecule type" value="Genomic_DNA"/>
</dbReference>
<evidence type="ECO:0000313" key="5">
    <source>
        <dbReference type="Proteomes" id="UP000606499"/>
    </source>
</evidence>
<dbReference type="Pfam" id="PF20155">
    <property type="entry name" value="TMP_3"/>
    <property type="match status" value="1"/>
</dbReference>
<reference evidence="4" key="1">
    <citation type="submission" date="2020-08" db="EMBL/GenBank/DDBJ databases">
        <title>Genome public.</title>
        <authorList>
            <person name="Liu C."/>
            <person name="Sun Q."/>
        </authorList>
    </citation>
    <scope>NUCLEOTIDE SEQUENCE</scope>
    <source>
        <strain evidence="4">NSJ-28</strain>
    </source>
</reference>
<keyword evidence="1" id="KW-0175">Coiled coil</keyword>
<gene>
    <name evidence="4" type="ORF">H8S45_14230</name>
</gene>
<dbReference type="InterPro" id="IPR013491">
    <property type="entry name" value="Tape_meas_N"/>
</dbReference>
<dbReference type="AlphaFoldDB" id="A0A923LWS4"/>
<name>A0A923LWS4_9FIRM</name>
<dbReference type="NCBIfam" id="TIGR02675">
    <property type="entry name" value="tape_meas_nterm"/>
    <property type="match status" value="1"/>
</dbReference>
<dbReference type="Proteomes" id="UP000606499">
    <property type="component" value="Unassembled WGS sequence"/>
</dbReference>